<accession>A0A540VLE1</accession>
<gene>
    <name evidence="2" type="ORF">FKY71_15980</name>
</gene>
<dbReference type="EMBL" id="VIFK01000303">
    <property type="protein sequence ID" value="TQE97536.1"/>
    <property type="molecule type" value="Genomic_DNA"/>
</dbReference>
<name>A0A540VLE1_9GAMM</name>
<dbReference type="Proteomes" id="UP000315400">
    <property type="component" value="Unassembled WGS sequence"/>
</dbReference>
<protein>
    <submittedName>
        <fullName evidence="2">Uncharacterized protein</fullName>
    </submittedName>
</protein>
<proteinExistence type="predicted"/>
<feature type="compositionally biased region" description="Polar residues" evidence="1">
    <location>
        <begin position="58"/>
        <end position="70"/>
    </location>
</feature>
<evidence type="ECO:0000256" key="1">
    <source>
        <dbReference type="SAM" id="MobiDB-lite"/>
    </source>
</evidence>
<comment type="caution">
    <text evidence="2">The sequence shown here is derived from an EMBL/GenBank/DDBJ whole genome shotgun (WGS) entry which is preliminary data.</text>
</comment>
<evidence type="ECO:0000313" key="3">
    <source>
        <dbReference type="Proteomes" id="UP000315400"/>
    </source>
</evidence>
<reference evidence="2 3" key="1">
    <citation type="submission" date="2019-06" db="EMBL/GenBank/DDBJ databases">
        <title>Metagenome assembled Genome of Spiribacter salinus SL48-SHIP from the microbial mat of Salt Lake 48 (Novosibirsk region, Russia).</title>
        <authorList>
            <person name="Shipova A."/>
            <person name="Rozanov A.S."/>
            <person name="Bryanskaya A.V."/>
            <person name="Peltek S.E."/>
        </authorList>
    </citation>
    <scope>NUCLEOTIDE SEQUENCE [LARGE SCALE GENOMIC DNA]</scope>
    <source>
        <strain evidence="2">SL48-SHIP-2</strain>
    </source>
</reference>
<organism evidence="2 3">
    <name type="scientific">Spiribacter salinus</name>
    <dbReference type="NCBI Taxonomy" id="1335746"/>
    <lineage>
        <taxon>Bacteria</taxon>
        <taxon>Pseudomonadati</taxon>
        <taxon>Pseudomonadota</taxon>
        <taxon>Gammaproteobacteria</taxon>
        <taxon>Chromatiales</taxon>
        <taxon>Ectothiorhodospiraceae</taxon>
        <taxon>Spiribacter</taxon>
    </lineage>
</organism>
<sequence>MTEILTRYKLANGKVVSADFRKRLELRPDPIPYRMACSSSLEGSRKNVARISPDESKTSGSSPSNLESIE</sequence>
<dbReference type="AlphaFoldDB" id="A0A540VLE1"/>
<evidence type="ECO:0000313" key="2">
    <source>
        <dbReference type="EMBL" id="TQE97536.1"/>
    </source>
</evidence>
<feature type="region of interest" description="Disordered" evidence="1">
    <location>
        <begin position="37"/>
        <end position="70"/>
    </location>
</feature>